<feature type="transmembrane region" description="Helical" evidence="2">
    <location>
        <begin position="31"/>
        <end position="59"/>
    </location>
</feature>
<organism evidence="4 5">
    <name type="scientific">Haloechinothrix salitolerans</name>
    <dbReference type="NCBI Taxonomy" id="926830"/>
    <lineage>
        <taxon>Bacteria</taxon>
        <taxon>Bacillati</taxon>
        <taxon>Actinomycetota</taxon>
        <taxon>Actinomycetes</taxon>
        <taxon>Pseudonocardiales</taxon>
        <taxon>Pseudonocardiaceae</taxon>
        <taxon>Haloechinothrix</taxon>
    </lineage>
</organism>
<dbReference type="Pfam" id="PF13828">
    <property type="entry name" value="DUF4190"/>
    <property type="match status" value="1"/>
</dbReference>
<reference evidence="5" key="1">
    <citation type="journal article" date="2019" name="Int. J. Syst. Evol. Microbiol.">
        <title>The Global Catalogue of Microorganisms (GCM) 10K type strain sequencing project: providing services to taxonomists for standard genome sequencing and annotation.</title>
        <authorList>
            <consortium name="The Broad Institute Genomics Platform"/>
            <consortium name="The Broad Institute Genome Sequencing Center for Infectious Disease"/>
            <person name="Wu L."/>
            <person name="Ma J."/>
        </authorList>
    </citation>
    <scope>NUCLEOTIDE SEQUENCE [LARGE SCALE GENOMIC DNA]</scope>
    <source>
        <strain evidence="5">KCTC 32255</strain>
    </source>
</reference>
<name>A0ABW2BZG0_9PSEU</name>
<evidence type="ECO:0000256" key="2">
    <source>
        <dbReference type="SAM" id="Phobius"/>
    </source>
</evidence>
<keyword evidence="2" id="KW-0472">Membrane</keyword>
<keyword evidence="2" id="KW-0812">Transmembrane</keyword>
<dbReference type="InterPro" id="IPR025241">
    <property type="entry name" value="DUF4190"/>
</dbReference>
<keyword evidence="2" id="KW-1133">Transmembrane helix</keyword>
<evidence type="ECO:0000313" key="5">
    <source>
        <dbReference type="Proteomes" id="UP001596337"/>
    </source>
</evidence>
<proteinExistence type="predicted"/>
<accession>A0ABW2BZG0</accession>
<dbReference type="EMBL" id="JBHSXX010000001">
    <property type="protein sequence ID" value="MFC6867904.1"/>
    <property type="molecule type" value="Genomic_DNA"/>
</dbReference>
<dbReference type="RefSeq" id="WP_345396243.1">
    <property type="nucleotide sequence ID" value="NZ_BAABLA010000025.1"/>
</dbReference>
<sequence length="100" mass="10777">MTDPYQPQPYQPPQQPYPYYPPPPPPRTDGFAVASLVLGILWIWWLGSILAVIFGHVALSRADNEGYAGRGLAVAGLVLGYIGVGTLVLLFLPFAIVGIV</sequence>
<protein>
    <submittedName>
        <fullName evidence="4">DUF4190 domain-containing protein</fullName>
    </submittedName>
</protein>
<evidence type="ECO:0000313" key="4">
    <source>
        <dbReference type="EMBL" id="MFC6867904.1"/>
    </source>
</evidence>
<dbReference type="Proteomes" id="UP001596337">
    <property type="component" value="Unassembled WGS sequence"/>
</dbReference>
<evidence type="ECO:0000259" key="3">
    <source>
        <dbReference type="Pfam" id="PF13828"/>
    </source>
</evidence>
<feature type="region of interest" description="Disordered" evidence="1">
    <location>
        <begin position="1"/>
        <end position="24"/>
    </location>
</feature>
<comment type="caution">
    <text evidence="4">The sequence shown here is derived from an EMBL/GenBank/DDBJ whole genome shotgun (WGS) entry which is preliminary data.</text>
</comment>
<feature type="transmembrane region" description="Helical" evidence="2">
    <location>
        <begin position="71"/>
        <end position="96"/>
    </location>
</feature>
<feature type="domain" description="DUF4190" evidence="3">
    <location>
        <begin position="32"/>
        <end position="90"/>
    </location>
</feature>
<keyword evidence="5" id="KW-1185">Reference proteome</keyword>
<gene>
    <name evidence="4" type="ORF">ACFQGD_12165</name>
</gene>
<evidence type="ECO:0000256" key="1">
    <source>
        <dbReference type="SAM" id="MobiDB-lite"/>
    </source>
</evidence>